<reference evidence="7" key="1">
    <citation type="submission" date="2017-09" db="EMBL/GenBank/DDBJ databases">
        <title>Polyketide synthases of a Diaporthe helianthi virulent isolate.</title>
        <authorList>
            <person name="Baroncelli R."/>
        </authorList>
    </citation>
    <scope>NUCLEOTIDE SEQUENCE [LARGE SCALE GENOMIC DNA]</scope>
    <source>
        <strain evidence="7">7/96</strain>
    </source>
</reference>
<evidence type="ECO:0000256" key="3">
    <source>
        <dbReference type="ARBA" id="ARBA00022787"/>
    </source>
</evidence>
<sequence>MAQKTHEGLPNSSSSRYRLPGWFLERNVKTVLDLIGTSAQFPVCQCETCVKSKDSYDDDEEDDEEEQLSTISKLNTDSAKASVDQGSKNKSSVDTPDPHTTAEKHETRQEDAISYSKFSELRDAVATNMLWRRIRPRDGTVPFKRCSMAPVAECNTCIMEPMIMNDIATQVAKSLSMGLISLNYEDLERLGNEFHNQDKEQWACKSEEQAAEKKSDQDSKQIPPTIGTGASDSKASEDSTARKDAKNETEEESKETSLESKVESKEKGNNESKEESRETPMEEKNEETKGDTKEEAKEGGTAETAASTAPSKQPIKDDWRPDWSDGATFTEHYFAARGKKWQDDETVSYSAWRERAKQSYAAILDGVTTKTSRTSKPKDDPTVKEDTTPAQRGLLVHVIDCDYSNKVFDYRKNRRVLVRLGELVRERRGNGEDIVLMVSTRNLDVGYKRCRKLCVSDLSTVTLSIVNPSKKNSENRALRRKGEVNSGRLSRILAALMADGDKDGPKVEWLKTATGDDLARYGQDVWAVDDVHRAAGQILTRAWIKSHSAVTSKHVDAALRKLRLLKSGRNSNEEEKSGDNDTEEAEKDPLEGLFLDEYEGKFRDCVVKPKDLKVSWDDIILDQDTKEVIQNLVPSSKIDVEASSEFLLSQLRMKGCLLYGPPGTGKTHLCRAIAASSGSRMLSIDYAATQSMWVGETEKYIRGAFSLAAKLSPCVLLIDEADALFYRRGSNDASWERGATTQFLTEMEGLSANPDAPLVVVATNRPWDMDEAFLRRLPQKFYIGLPDQDARAAILRIFLKADDLDPAVDIEGIAAATQNFSGSDLRSLCAEAALIWKTEQSRIDTLCSGVSPAFATARQMPKRLRLDVDHFSAAFEKMQPSNSREQSEELERFHRRYNPVQSELGQGNGGKRYVYNKESRRNEACSVREVITRVVPPVEDCTPANMQLVVWRDPGSIICPLRGAHRGASDTPSIRICEKFKALIEATFGVQLRADHGSMTTKPKSEGVRTMRDEIGTETIPGELPNENNTIKSEGNVKTRVQTGETDSPSSVTSSSVTACEVGNSDATIEVRASDQKDDEVSVASFSTASSEVKPSGVTPELGGNGQPERNNSDKEVEVVKPQIVKGVPCSEFETEKAQSTSGHQEIGLDVALPSSPGRTKEGRTTAESEGPDQSEAELAVLEPQEQKTGADVDLLPLLVTLASVFWYVGTEGYVDDPCAH</sequence>
<keyword evidence="3" id="KW-0472">Membrane</keyword>
<dbReference type="Gene3D" id="1.10.8.60">
    <property type="match status" value="1"/>
</dbReference>
<dbReference type="OrthoDB" id="39734at2759"/>
<dbReference type="InterPro" id="IPR003959">
    <property type="entry name" value="ATPase_AAA_core"/>
</dbReference>
<proteinExistence type="predicted"/>
<feature type="compositionally biased region" description="Low complexity" evidence="5">
    <location>
        <begin position="1048"/>
        <end position="1058"/>
    </location>
</feature>
<feature type="region of interest" description="Disordered" evidence="5">
    <location>
        <begin position="568"/>
        <end position="589"/>
    </location>
</feature>
<protein>
    <submittedName>
        <fullName evidence="7">ATPase family AAA domain-containing protein 1</fullName>
    </submittedName>
</protein>
<feature type="region of interest" description="Disordered" evidence="5">
    <location>
        <begin position="53"/>
        <end position="110"/>
    </location>
</feature>
<name>A0A2P5HI00_DIAHE</name>
<dbReference type="InterPro" id="IPR003593">
    <property type="entry name" value="AAA+_ATPase"/>
</dbReference>
<dbReference type="SMART" id="SM00382">
    <property type="entry name" value="AAA"/>
    <property type="match status" value="1"/>
</dbReference>
<dbReference type="GO" id="GO:0016887">
    <property type="term" value="F:ATP hydrolysis activity"/>
    <property type="evidence" value="ECO:0007669"/>
    <property type="project" value="InterPro"/>
</dbReference>
<feature type="compositionally biased region" description="Basic and acidic residues" evidence="5">
    <location>
        <begin position="96"/>
        <end position="110"/>
    </location>
</feature>
<feature type="region of interest" description="Disordered" evidence="5">
    <location>
        <begin position="368"/>
        <end position="387"/>
    </location>
</feature>
<feature type="compositionally biased region" description="Basic and acidic residues" evidence="5">
    <location>
        <begin position="314"/>
        <end position="323"/>
    </location>
</feature>
<dbReference type="PANTHER" id="PTHR45644:SF56">
    <property type="entry name" value="AAA ATPASE, PUTATIVE (AFU_ORTHOLOGUE AFUA_2G12920)-RELATED"/>
    <property type="match status" value="1"/>
</dbReference>
<dbReference type="Proteomes" id="UP000094444">
    <property type="component" value="Unassembled WGS sequence"/>
</dbReference>
<feature type="compositionally biased region" description="Polar residues" evidence="5">
    <location>
        <begin position="68"/>
        <end position="94"/>
    </location>
</feature>
<feature type="compositionally biased region" description="Basic and acidic residues" evidence="5">
    <location>
        <begin position="234"/>
        <end position="300"/>
    </location>
</feature>
<evidence type="ECO:0000256" key="5">
    <source>
        <dbReference type="SAM" id="MobiDB-lite"/>
    </source>
</evidence>
<keyword evidence="3" id="KW-0496">Mitochondrion</keyword>
<keyword evidence="3" id="KW-1000">Mitochondrion outer membrane</keyword>
<dbReference type="InterPro" id="IPR027417">
    <property type="entry name" value="P-loop_NTPase"/>
</dbReference>
<keyword evidence="8" id="KW-1185">Reference proteome</keyword>
<feature type="region of interest" description="Disordered" evidence="5">
    <location>
        <begin position="200"/>
        <end position="323"/>
    </location>
</feature>
<dbReference type="AlphaFoldDB" id="A0A2P5HI00"/>
<evidence type="ECO:0000256" key="1">
    <source>
        <dbReference type="ARBA" id="ARBA00004572"/>
    </source>
</evidence>
<organism evidence="7 8">
    <name type="scientific">Diaporthe helianthi</name>
    <dbReference type="NCBI Taxonomy" id="158607"/>
    <lineage>
        <taxon>Eukaryota</taxon>
        <taxon>Fungi</taxon>
        <taxon>Dikarya</taxon>
        <taxon>Ascomycota</taxon>
        <taxon>Pezizomycotina</taxon>
        <taxon>Sordariomycetes</taxon>
        <taxon>Sordariomycetidae</taxon>
        <taxon>Diaporthales</taxon>
        <taxon>Diaporthaceae</taxon>
        <taxon>Diaporthe</taxon>
    </lineage>
</organism>
<dbReference type="Pfam" id="PF17862">
    <property type="entry name" value="AAA_lid_3"/>
    <property type="match status" value="1"/>
</dbReference>
<keyword evidence="4" id="KW-0067">ATP-binding</keyword>
<accession>A0A2P5HI00</accession>
<feature type="compositionally biased region" description="Basic and acidic residues" evidence="5">
    <location>
        <begin position="376"/>
        <end position="387"/>
    </location>
</feature>
<feature type="domain" description="AAA+ ATPase" evidence="6">
    <location>
        <begin position="652"/>
        <end position="787"/>
    </location>
</feature>
<dbReference type="InterPro" id="IPR041569">
    <property type="entry name" value="AAA_lid_3"/>
</dbReference>
<comment type="subcellular location">
    <subcellularLocation>
        <location evidence="1">Mitochondrion outer membrane</location>
        <topology evidence="1">Single-pass membrane protein</topology>
    </subcellularLocation>
</comment>
<dbReference type="GO" id="GO:0005741">
    <property type="term" value="C:mitochondrial outer membrane"/>
    <property type="evidence" value="ECO:0007669"/>
    <property type="project" value="UniProtKB-SubCell"/>
</dbReference>
<gene>
    <name evidence="7" type="ORF">DHEL01_v211726</name>
</gene>
<feature type="region of interest" description="Disordered" evidence="5">
    <location>
        <begin position="1017"/>
        <end position="1060"/>
    </location>
</feature>
<keyword evidence="2" id="KW-0547">Nucleotide-binding</keyword>
<feature type="compositionally biased region" description="Acidic residues" evidence="5">
    <location>
        <begin position="56"/>
        <end position="67"/>
    </location>
</feature>
<dbReference type="PANTHER" id="PTHR45644">
    <property type="entry name" value="AAA ATPASE, PUTATIVE (AFU_ORTHOLOGUE AFUA_2G12920)-RELATED-RELATED"/>
    <property type="match status" value="1"/>
</dbReference>
<evidence type="ECO:0000256" key="4">
    <source>
        <dbReference type="ARBA" id="ARBA00022840"/>
    </source>
</evidence>
<feature type="region of interest" description="Disordered" evidence="5">
    <location>
        <begin position="1134"/>
        <end position="1178"/>
    </location>
</feature>
<dbReference type="Pfam" id="PF00004">
    <property type="entry name" value="AAA"/>
    <property type="match status" value="1"/>
</dbReference>
<dbReference type="EMBL" id="MAVT02001942">
    <property type="protein sequence ID" value="POS69879.1"/>
    <property type="molecule type" value="Genomic_DNA"/>
</dbReference>
<evidence type="ECO:0000256" key="2">
    <source>
        <dbReference type="ARBA" id="ARBA00022741"/>
    </source>
</evidence>
<evidence type="ECO:0000259" key="6">
    <source>
        <dbReference type="SMART" id="SM00382"/>
    </source>
</evidence>
<evidence type="ECO:0000313" key="7">
    <source>
        <dbReference type="EMBL" id="POS69879.1"/>
    </source>
</evidence>
<feature type="region of interest" description="Disordered" evidence="5">
    <location>
        <begin position="1086"/>
        <end position="1117"/>
    </location>
</feature>
<evidence type="ECO:0000313" key="8">
    <source>
        <dbReference type="Proteomes" id="UP000094444"/>
    </source>
</evidence>
<dbReference type="STRING" id="158607.A0A2P5HI00"/>
<feature type="compositionally biased region" description="Basic and acidic residues" evidence="5">
    <location>
        <begin position="200"/>
        <end position="219"/>
    </location>
</feature>
<dbReference type="InterPro" id="IPR051701">
    <property type="entry name" value="Mito_OM_Translocase_MSP1"/>
</dbReference>
<dbReference type="SUPFAM" id="SSF52540">
    <property type="entry name" value="P-loop containing nucleoside triphosphate hydrolases"/>
    <property type="match status" value="1"/>
</dbReference>
<dbReference type="GO" id="GO:0005524">
    <property type="term" value="F:ATP binding"/>
    <property type="evidence" value="ECO:0007669"/>
    <property type="project" value="UniProtKB-KW"/>
</dbReference>
<dbReference type="Gene3D" id="3.40.50.300">
    <property type="entry name" value="P-loop containing nucleotide triphosphate hydrolases"/>
    <property type="match status" value="1"/>
</dbReference>
<dbReference type="InParanoid" id="A0A2P5HI00"/>
<comment type="caution">
    <text evidence="7">The sequence shown here is derived from an EMBL/GenBank/DDBJ whole genome shotgun (WGS) entry which is preliminary data.</text>
</comment>